<accession>X1QID6</accession>
<gene>
    <name evidence="1" type="ORF">S12H4_00208</name>
</gene>
<protein>
    <submittedName>
        <fullName evidence="1">Uncharacterized protein</fullName>
    </submittedName>
</protein>
<comment type="caution">
    <text evidence="1">The sequence shown here is derived from an EMBL/GenBank/DDBJ whole genome shotgun (WGS) entry which is preliminary data.</text>
</comment>
<organism evidence="1">
    <name type="scientific">marine sediment metagenome</name>
    <dbReference type="NCBI Taxonomy" id="412755"/>
    <lineage>
        <taxon>unclassified sequences</taxon>
        <taxon>metagenomes</taxon>
        <taxon>ecological metagenomes</taxon>
    </lineage>
</organism>
<proteinExistence type="predicted"/>
<dbReference type="EMBL" id="BARW01000016">
    <property type="protein sequence ID" value="GAI67983.1"/>
    <property type="molecule type" value="Genomic_DNA"/>
</dbReference>
<reference evidence="1" key="1">
    <citation type="journal article" date="2014" name="Front. Microbiol.">
        <title>High frequency of phylogenetically diverse reductive dehalogenase-homologous genes in deep subseafloor sedimentary metagenomes.</title>
        <authorList>
            <person name="Kawai M."/>
            <person name="Futagami T."/>
            <person name="Toyoda A."/>
            <person name="Takaki Y."/>
            <person name="Nishi S."/>
            <person name="Hori S."/>
            <person name="Arai W."/>
            <person name="Tsubouchi T."/>
            <person name="Morono Y."/>
            <person name="Uchiyama I."/>
            <person name="Ito T."/>
            <person name="Fujiyama A."/>
            <person name="Inagaki F."/>
            <person name="Takami H."/>
        </authorList>
    </citation>
    <scope>NUCLEOTIDE SEQUENCE</scope>
    <source>
        <strain evidence="1">Expedition CK06-06</strain>
    </source>
</reference>
<evidence type="ECO:0000313" key="1">
    <source>
        <dbReference type="EMBL" id="GAI67983.1"/>
    </source>
</evidence>
<dbReference type="AlphaFoldDB" id="X1QID6"/>
<sequence length="282" mass="31937">MGARNRPLFIRLYPGLSAAALKAGLDKELALWYELRAINVTGCGRLLLNEALAASAQHFDYTPSTAYRLLRAGDGKLWDIKDPPPGTLVPVIKIYSLLRVAEWFSTYPGCPVEIKARDFSGSRANKTAWLYASFFKPNGPRAKPISRASLEVATGVKRRQQQRYDKVAGIKRVANFAFRQDGKGNLVPIFHLVSGKCKQWLKQRRLGNSYSSRALKAPRGMTKRVNGELRQRSFYQDEARLPKRFFLSARSLARSPERHKEAFILANKRDRVIPGRLEWCMA</sequence>
<name>X1QID6_9ZZZZ</name>